<evidence type="ECO:0000313" key="4">
    <source>
        <dbReference type="Proteomes" id="UP000622245"/>
    </source>
</evidence>
<name>A0ABS1YA59_9ACTN</name>
<dbReference type="EMBL" id="JAEVHL010000002">
    <property type="protein sequence ID" value="MBM0274126.1"/>
    <property type="molecule type" value="Genomic_DNA"/>
</dbReference>
<proteinExistence type="predicted"/>
<dbReference type="Pfam" id="PF23931">
    <property type="entry name" value="Terminase_6"/>
    <property type="match status" value="1"/>
</dbReference>
<keyword evidence="4" id="KW-1185">Reference proteome</keyword>
<evidence type="ECO:0000259" key="2">
    <source>
        <dbReference type="Pfam" id="PF23931"/>
    </source>
</evidence>
<sequence length="136" mass="14132">MTTQGPMLRAVAAALRDADVPKQDGGARALARRYAALIDEAAPLAKYEEPLRALRQAVRECSDPNAEKHLAKIEAALSAHSVASDLGPKLLAALTALGMTAAGRNTKGATGGGVGPVSPVASKLDELRARRQQRQG</sequence>
<reference evidence="3 4" key="1">
    <citation type="submission" date="2021-01" db="EMBL/GenBank/DDBJ databases">
        <title>Draft genome sequence of Micromonospora sp. strain STR1s_6.</title>
        <authorList>
            <person name="Karlyshev A."/>
            <person name="Jawad R."/>
        </authorList>
    </citation>
    <scope>NUCLEOTIDE SEQUENCE [LARGE SCALE GENOMIC DNA]</scope>
    <source>
        <strain evidence="3 4">STR1S-6</strain>
    </source>
</reference>
<dbReference type="RefSeq" id="WP_203146556.1">
    <property type="nucleotide sequence ID" value="NZ_JAEVHL010000002.1"/>
</dbReference>
<protein>
    <recommendedName>
        <fullName evidence="2">Terminase small subunit actinomycetes phage-type domain-containing protein</fullName>
    </recommendedName>
</protein>
<evidence type="ECO:0000313" key="3">
    <source>
        <dbReference type="EMBL" id="MBM0274126.1"/>
    </source>
</evidence>
<gene>
    <name evidence="3" type="ORF">JM949_00935</name>
</gene>
<accession>A0ABS1YA59</accession>
<feature type="domain" description="Terminase small subunit actinomycetes phage-type" evidence="2">
    <location>
        <begin position="10"/>
        <end position="134"/>
    </location>
</feature>
<dbReference type="Proteomes" id="UP000622245">
    <property type="component" value="Unassembled WGS sequence"/>
</dbReference>
<feature type="region of interest" description="Disordered" evidence="1">
    <location>
        <begin position="103"/>
        <end position="136"/>
    </location>
</feature>
<dbReference type="InterPro" id="IPR057630">
    <property type="entry name" value="Terminase_6"/>
</dbReference>
<comment type="caution">
    <text evidence="3">The sequence shown here is derived from an EMBL/GenBank/DDBJ whole genome shotgun (WGS) entry which is preliminary data.</text>
</comment>
<organism evidence="3 4">
    <name type="scientific">Micromonospora tarensis</name>
    <dbReference type="NCBI Taxonomy" id="2806100"/>
    <lineage>
        <taxon>Bacteria</taxon>
        <taxon>Bacillati</taxon>
        <taxon>Actinomycetota</taxon>
        <taxon>Actinomycetes</taxon>
        <taxon>Micromonosporales</taxon>
        <taxon>Micromonosporaceae</taxon>
        <taxon>Micromonospora</taxon>
    </lineage>
</organism>
<evidence type="ECO:0000256" key="1">
    <source>
        <dbReference type="SAM" id="MobiDB-lite"/>
    </source>
</evidence>